<comment type="caution">
    <text evidence="2">The sequence shown here is derived from an EMBL/GenBank/DDBJ whole genome shotgun (WGS) entry which is preliminary data.</text>
</comment>
<dbReference type="OrthoDB" id="9804944at2"/>
<name>A0A5N8X8I2_9ACTN</name>
<feature type="domain" description="VOC" evidence="1">
    <location>
        <begin position="7"/>
        <end position="119"/>
    </location>
</feature>
<evidence type="ECO:0000313" key="3">
    <source>
        <dbReference type="Proteomes" id="UP000400924"/>
    </source>
</evidence>
<reference evidence="2 3" key="1">
    <citation type="submission" date="2019-07" db="EMBL/GenBank/DDBJ databases">
        <title>New species of Amycolatopsis and Streptomyces.</title>
        <authorList>
            <person name="Duangmal K."/>
            <person name="Teo W.F.A."/>
            <person name="Lipun K."/>
        </authorList>
    </citation>
    <scope>NUCLEOTIDE SEQUENCE [LARGE SCALE GENOMIC DNA]</scope>
    <source>
        <strain evidence="2 3">NBRC 106415</strain>
    </source>
</reference>
<dbReference type="Gene3D" id="3.10.180.10">
    <property type="entry name" value="2,3-Dihydroxybiphenyl 1,2-Dioxygenase, domain 1"/>
    <property type="match status" value="1"/>
</dbReference>
<accession>A0A5N8X8I2</accession>
<dbReference type="RefSeq" id="WP_152769195.1">
    <property type="nucleotide sequence ID" value="NZ_VJZC01000001.1"/>
</dbReference>
<dbReference type="Pfam" id="PF18029">
    <property type="entry name" value="Glyoxalase_6"/>
    <property type="match status" value="1"/>
</dbReference>
<dbReference type="Proteomes" id="UP000400924">
    <property type="component" value="Unassembled WGS sequence"/>
</dbReference>
<evidence type="ECO:0000259" key="1">
    <source>
        <dbReference type="PROSITE" id="PS51819"/>
    </source>
</evidence>
<dbReference type="AlphaFoldDB" id="A0A5N8X8I2"/>
<protein>
    <recommendedName>
        <fullName evidence="1">VOC domain-containing protein</fullName>
    </recommendedName>
</protein>
<dbReference type="EMBL" id="VJZC01000001">
    <property type="protein sequence ID" value="MPY55719.1"/>
    <property type="molecule type" value="Genomic_DNA"/>
</dbReference>
<proteinExistence type="predicted"/>
<dbReference type="SUPFAM" id="SSF54593">
    <property type="entry name" value="Glyoxalase/Bleomycin resistance protein/Dihydroxybiphenyl dioxygenase"/>
    <property type="match status" value="1"/>
</dbReference>
<dbReference type="InterPro" id="IPR029068">
    <property type="entry name" value="Glyas_Bleomycin-R_OHBP_Dase"/>
</dbReference>
<evidence type="ECO:0000313" key="2">
    <source>
        <dbReference type="EMBL" id="MPY55719.1"/>
    </source>
</evidence>
<dbReference type="InterPro" id="IPR037523">
    <property type="entry name" value="VOC_core"/>
</dbReference>
<organism evidence="2 3">
    <name type="scientific">Streptomyces spongiae</name>
    <dbReference type="NCBI Taxonomy" id="565072"/>
    <lineage>
        <taxon>Bacteria</taxon>
        <taxon>Bacillati</taxon>
        <taxon>Actinomycetota</taxon>
        <taxon>Actinomycetes</taxon>
        <taxon>Kitasatosporales</taxon>
        <taxon>Streptomycetaceae</taxon>
        <taxon>Streptomyces</taxon>
    </lineage>
</organism>
<sequence length="121" mass="12738">MGIKGITWHAVVVDGEAFGSTRQFFNDLLGSGPAWEADGYSAFQTPDGSDLELLAPTHVPAYGLNDGVAFGFMVDDIDEASAAVETAGGTLVGEVVRTDAVAYRHFQDPAGRTYTLTQPLG</sequence>
<dbReference type="InterPro" id="IPR041581">
    <property type="entry name" value="Glyoxalase_6"/>
</dbReference>
<gene>
    <name evidence="2" type="ORF">FNH08_00490</name>
</gene>
<dbReference type="PROSITE" id="PS51819">
    <property type="entry name" value="VOC"/>
    <property type="match status" value="1"/>
</dbReference>
<keyword evidence="3" id="KW-1185">Reference proteome</keyword>